<sequence length="109" mass="11711">MENEGFKPNEVTLLAVFSACSHGGLGCYMKAEAHKLMESLPIKSDATAWRVKHVLSSFYTEHPTDSLLISGTYAAAGEMKQTKAAIVELEGGNMLKEAGVSIVEIDNHG</sequence>
<keyword evidence="2" id="KW-1185">Reference proteome</keyword>
<comment type="caution">
    <text evidence="1">The sequence shown here is derived from an EMBL/GenBank/DDBJ whole genome shotgun (WGS) entry which is preliminary data.</text>
</comment>
<name>A0ABU6YJU6_9FABA</name>
<protein>
    <submittedName>
        <fullName evidence="1">Uncharacterized protein</fullName>
    </submittedName>
</protein>
<reference evidence="1 2" key="1">
    <citation type="journal article" date="2023" name="Plants (Basel)">
        <title>Bridging the Gap: Combining Genomics and Transcriptomics Approaches to Understand Stylosanthes scabra, an Orphan Legume from the Brazilian Caatinga.</title>
        <authorList>
            <person name="Ferreira-Neto J.R.C."/>
            <person name="da Silva M.D."/>
            <person name="Binneck E."/>
            <person name="de Melo N.F."/>
            <person name="da Silva R.H."/>
            <person name="de Melo A.L.T.M."/>
            <person name="Pandolfi V."/>
            <person name="Bustamante F.O."/>
            <person name="Brasileiro-Vidal A.C."/>
            <person name="Benko-Iseppon A.M."/>
        </authorList>
    </citation>
    <scope>NUCLEOTIDE SEQUENCE [LARGE SCALE GENOMIC DNA]</scope>
    <source>
        <tissue evidence="1">Leaves</tissue>
    </source>
</reference>
<dbReference type="Proteomes" id="UP001341840">
    <property type="component" value="Unassembled WGS sequence"/>
</dbReference>
<dbReference type="EMBL" id="JASCZI010242223">
    <property type="protein sequence ID" value="MED6210195.1"/>
    <property type="molecule type" value="Genomic_DNA"/>
</dbReference>
<dbReference type="PROSITE" id="PS51257">
    <property type="entry name" value="PROKAR_LIPOPROTEIN"/>
    <property type="match status" value="1"/>
</dbReference>
<evidence type="ECO:0000313" key="1">
    <source>
        <dbReference type="EMBL" id="MED6210195.1"/>
    </source>
</evidence>
<proteinExistence type="predicted"/>
<organism evidence="1 2">
    <name type="scientific">Stylosanthes scabra</name>
    <dbReference type="NCBI Taxonomy" id="79078"/>
    <lineage>
        <taxon>Eukaryota</taxon>
        <taxon>Viridiplantae</taxon>
        <taxon>Streptophyta</taxon>
        <taxon>Embryophyta</taxon>
        <taxon>Tracheophyta</taxon>
        <taxon>Spermatophyta</taxon>
        <taxon>Magnoliopsida</taxon>
        <taxon>eudicotyledons</taxon>
        <taxon>Gunneridae</taxon>
        <taxon>Pentapetalae</taxon>
        <taxon>rosids</taxon>
        <taxon>fabids</taxon>
        <taxon>Fabales</taxon>
        <taxon>Fabaceae</taxon>
        <taxon>Papilionoideae</taxon>
        <taxon>50 kb inversion clade</taxon>
        <taxon>dalbergioids sensu lato</taxon>
        <taxon>Dalbergieae</taxon>
        <taxon>Pterocarpus clade</taxon>
        <taxon>Stylosanthes</taxon>
    </lineage>
</organism>
<evidence type="ECO:0000313" key="2">
    <source>
        <dbReference type="Proteomes" id="UP001341840"/>
    </source>
</evidence>
<gene>
    <name evidence="1" type="ORF">PIB30_061911</name>
</gene>
<accession>A0ABU6YJU6</accession>